<dbReference type="GO" id="GO:0034722">
    <property type="term" value="F:gamma-glutamyl-peptidase activity"/>
    <property type="evidence" value="ECO:0007669"/>
    <property type="project" value="UniProtKB-UniRule"/>
</dbReference>
<feature type="chain" id="PRO_5008583694" description="folate gamma-glutamyl hydrolase" evidence="8">
    <location>
        <begin position="21"/>
        <end position="321"/>
    </location>
</feature>
<dbReference type="InterPro" id="IPR015527">
    <property type="entry name" value="Pept_C26_g-glut_hydrolase"/>
</dbReference>
<evidence type="ECO:0000256" key="8">
    <source>
        <dbReference type="SAM" id="SignalP"/>
    </source>
</evidence>
<evidence type="ECO:0000256" key="4">
    <source>
        <dbReference type="ARBA" id="ARBA00022729"/>
    </source>
</evidence>
<dbReference type="InterPro" id="IPR011697">
    <property type="entry name" value="Peptidase_C26"/>
</dbReference>
<comment type="catalytic activity">
    <reaction evidence="7">
        <text>(6S)-5,6,7,8-tetrahydrofolyl-(gamma-L-Glu)(n) + (n-1) H2O = (6S)-5,6,7,8-tetrahydrofolate + (n-1) L-glutamate</text>
        <dbReference type="Rhea" id="RHEA:56784"/>
        <dbReference type="Rhea" id="RHEA-COMP:14738"/>
        <dbReference type="ChEBI" id="CHEBI:15377"/>
        <dbReference type="ChEBI" id="CHEBI:29985"/>
        <dbReference type="ChEBI" id="CHEBI:57453"/>
        <dbReference type="ChEBI" id="CHEBI:141005"/>
        <dbReference type="EC" id="3.4.19.9"/>
    </reaction>
</comment>
<evidence type="ECO:0000256" key="7">
    <source>
        <dbReference type="PROSITE-ProRule" id="PRU00607"/>
    </source>
</evidence>
<protein>
    <recommendedName>
        <fullName evidence="7">folate gamma-glutamyl hydrolase</fullName>
        <ecNumber evidence="7">3.4.19.9</ecNumber>
    </recommendedName>
</protein>
<dbReference type="AlphaFoldDB" id="A0A1B6GN14"/>
<keyword evidence="5 7" id="KW-0378">Hydrolase</keyword>
<accession>A0A1B6GN14</accession>
<dbReference type="PANTHER" id="PTHR11315">
    <property type="entry name" value="PROTEASE FAMILY C26 GAMMA-GLUTAMYL HYDROLASE"/>
    <property type="match status" value="1"/>
</dbReference>
<dbReference type="PROSITE" id="PS51275">
    <property type="entry name" value="PEPTIDASE_C26_GGH"/>
    <property type="match status" value="1"/>
</dbReference>
<proteinExistence type="inferred from homology"/>
<feature type="active site" description="Proton donor" evidence="6">
    <location>
        <position position="247"/>
    </location>
</feature>
<feature type="signal peptide" evidence="8">
    <location>
        <begin position="1"/>
        <end position="20"/>
    </location>
</feature>
<name>A0A1B6GN14_9HEMI</name>
<keyword evidence="3" id="KW-0964">Secreted</keyword>
<dbReference type="EMBL" id="GECZ01005931">
    <property type="protein sequence ID" value="JAS63838.1"/>
    <property type="molecule type" value="Transcribed_RNA"/>
</dbReference>
<dbReference type="SUPFAM" id="SSF52317">
    <property type="entry name" value="Class I glutamine amidotransferase-like"/>
    <property type="match status" value="1"/>
</dbReference>
<dbReference type="PROSITE" id="PS51273">
    <property type="entry name" value="GATASE_TYPE_1"/>
    <property type="match status" value="1"/>
</dbReference>
<dbReference type="FunFam" id="3.40.50.880:FF:000024">
    <property type="entry name" value="Folate gamma-glutamyl hydrolase"/>
    <property type="match status" value="1"/>
</dbReference>
<gene>
    <name evidence="9" type="ORF">g.30814</name>
</gene>
<evidence type="ECO:0000256" key="1">
    <source>
        <dbReference type="ARBA" id="ARBA00004239"/>
    </source>
</evidence>
<sequence length="321" mass="36596">MMHTLLSVVALALLPMPSWAELYVTGTNRPIIGVLAQEIPKTEMLRYPDKTSYIPASYVKALESSGARVVPILIRGSLEYYDRILRSVNGVVFPGGSVRFEDPSGYAAAGRIILNIVEQLQDSGVNFPILGVCQGYELLMYLTSNSKAEEDILVRCNCSNEALPLMFKIGYHHSRLYRFASKEILDILMTQPVTSNHHGYCVTEDMLKVHKLEKIWRVLSTNKDMNGLEFISSSEQFQRPIVGVQFHPEKNMFEWNPKQANPHSRKAILSARHFYDWLVMESRANNQSFSCEQEEENNLMYNYCPVYTGRKGGYDAQVYLF</sequence>
<evidence type="ECO:0000256" key="3">
    <source>
        <dbReference type="ARBA" id="ARBA00022525"/>
    </source>
</evidence>
<feature type="active site" description="Nucleophile" evidence="6 7">
    <location>
        <position position="133"/>
    </location>
</feature>
<evidence type="ECO:0000313" key="9">
    <source>
        <dbReference type="EMBL" id="JAS63838.1"/>
    </source>
</evidence>
<dbReference type="GO" id="GO:0005773">
    <property type="term" value="C:vacuole"/>
    <property type="evidence" value="ECO:0007669"/>
    <property type="project" value="TreeGrafter"/>
</dbReference>
<evidence type="ECO:0000256" key="2">
    <source>
        <dbReference type="ARBA" id="ARBA00011083"/>
    </source>
</evidence>
<dbReference type="Gene3D" id="3.40.50.880">
    <property type="match status" value="1"/>
</dbReference>
<organism evidence="9">
    <name type="scientific">Cuerna arida</name>
    <dbReference type="NCBI Taxonomy" id="1464854"/>
    <lineage>
        <taxon>Eukaryota</taxon>
        <taxon>Metazoa</taxon>
        <taxon>Ecdysozoa</taxon>
        <taxon>Arthropoda</taxon>
        <taxon>Hexapoda</taxon>
        <taxon>Insecta</taxon>
        <taxon>Pterygota</taxon>
        <taxon>Neoptera</taxon>
        <taxon>Paraneoptera</taxon>
        <taxon>Hemiptera</taxon>
        <taxon>Auchenorrhyncha</taxon>
        <taxon>Membracoidea</taxon>
        <taxon>Cicadellidae</taxon>
        <taxon>Cicadellinae</taxon>
        <taxon>Proconiini</taxon>
        <taxon>Cuerna</taxon>
    </lineage>
</organism>
<dbReference type="InterPro" id="IPR029062">
    <property type="entry name" value="Class_I_gatase-like"/>
</dbReference>
<reference evidence="9" key="1">
    <citation type="submission" date="2015-11" db="EMBL/GenBank/DDBJ databases">
        <title>De novo transcriptome assembly of four potential Pierce s Disease insect vectors from Arizona vineyards.</title>
        <authorList>
            <person name="Tassone E.E."/>
        </authorList>
    </citation>
    <scope>NUCLEOTIDE SEQUENCE</scope>
</reference>
<evidence type="ECO:0000256" key="5">
    <source>
        <dbReference type="ARBA" id="ARBA00022801"/>
    </source>
</evidence>
<dbReference type="PANTHER" id="PTHR11315:SF0">
    <property type="entry name" value="FOLATE GAMMA-GLUTAMYL HYDROLASE"/>
    <property type="match status" value="1"/>
</dbReference>
<comment type="similarity">
    <text evidence="2">Belongs to the peptidase C26 family.</text>
</comment>
<dbReference type="GO" id="GO:0046900">
    <property type="term" value="P:tetrahydrofolylpolyglutamate metabolic process"/>
    <property type="evidence" value="ECO:0007669"/>
    <property type="project" value="TreeGrafter"/>
</dbReference>
<dbReference type="GO" id="GO:0005576">
    <property type="term" value="C:extracellular region"/>
    <property type="evidence" value="ECO:0007669"/>
    <property type="project" value="UniProtKB-SubCell"/>
</dbReference>
<dbReference type="EC" id="3.4.19.9" evidence="7"/>
<comment type="subcellular location">
    <subcellularLocation>
        <location evidence="1">Secreted</location>
        <location evidence="1">Extracellular space</location>
    </subcellularLocation>
</comment>
<keyword evidence="4 8" id="KW-0732">Signal</keyword>
<dbReference type="Pfam" id="PF07722">
    <property type="entry name" value="Peptidase_C26"/>
    <property type="match status" value="1"/>
</dbReference>
<evidence type="ECO:0000256" key="6">
    <source>
        <dbReference type="PIRSR" id="PIRSR615527-1"/>
    </source>
</evidence>
<feature type="active site" evidence="7">
    <location>
        <position position="247"/>
    </location>
</feature>